<name>A0ABR3JVR9_9AGAR</name>
<proteinExistence type="predicted"/>
<feature type="compositionally biased region" description="Low complexity" evidence="1">
    <location>
        <begin position="252"/>
        <end position="263"/>
    </location>
</feature>
<reference evidence="4" key="1">
    <citation type="submission" date="2024-06" db="EMBL/GenBank/DDBJ databases">
        <title>Multi-omics analyses provide insights into the biosynthesis of the anticancer antibiotic pleurotin in Hohenbuehelia grisea.</title>
        <authorList>
            <person name="Weaver J.A."/>
            <person name="Alberti F."/>
        </authorList>
    </citation>
    <scope>NUCLEOTIDE SEQUENCE [LARGE SCALE GENOMIC DNA]</scope>
    <source>
        <strain evidence="4">T-177</strain>
    </source>
</reference>
<feature type="domain" description="RING-type" evidence="2">
    <location>
        <begin position="500"/>
        <end position="591"/>
    </location>
</feature>
<feature type="compositionally biased region" description="Polar residues" evidence="1">
    <location>
        <begin position="1"/>
        <end position="32"/>
    </location>
</feature>
<sequence length="678" mass="71076">MLASWYQNQLQNTPFGTHGGRSQTRSQESPPNDANGGTGRAGGGGAFTTMRTFIEGASGPQPAPRDRDREREKEKKTTVEPVFGPNIGLVSGGPSWAQSTEKKVLRDELTSDILKGWIEKSKDASQPTTTLQALVNLKRPTLRLSPLAPPETSEDSNPDLGHPHQHGLEFEYDCDAPQCGIYVHILLPPDHPEAGYTAPAIASSDSPYSSPPKPRMAKVLVYESVVEGGFGKVLRIADGAVLELERYEPEMPAATTAEASPSAKVDSTPTIAEEPSEGSGTGGATTPNSNRHTRRRFTKLHFRKRTHTHNRSVSGPALAVVDAEPAAADHTSDTASTTTTPAAEDAGGAAKKSKSKDELEGVRVAIRLAALDAQGAELAAPNEQITYLHVVRFGAKPEKTEGEVDGELEDVRPWVVKVVKREATIGPHTFQLHEIFGLTTTASSSHTPAPTAALPATTSSDPENPDQHTYPPPASPPQPTLAAAPAVTITPVDDDMQSECLLCLSSPREVVLLPCRHLVACKECAVNMVEFGAGGNITQNEEPVPAAGEGADTQDGANGGETTPAVTPAPAPAPTTTRRKRKAKGWFCPVCRQPYTSLLRITTTPPPVPATPPADVAAAAGSATPTTGATPAPAGGADSDGGAPARTGFALRPSFLRGLSRSSSRAADVEAPVADARA</sequence>
<protein>
    <recommendedName>
        <fullName evidence="2">RING-type domain-containing protein</fullName>
    </recommendedName>
</protein>
<dbReference type="Pfam" id="PF13920">
    <property type="entry name" value="zf-C3HC4_3"/>
    <property type="match status" value="1"/>
</dbReference>
<dbReference type="Proteomes" id="UP001556367">
    <property type="component" value="Unassembled WGS sequence"/>
</dbReference>
<comment type="caution">
    <text evidence="3">The sequence shown here is derived from an EMBL/GenBank/DDBJ whole genome shotgun (WGS) entry which is preliminary data.</text>
</comment>
<evidence type="ECO:0000313" key="4">
    <source>
        <dbReference type="Proteomes" id="UP001556367"/>
    </source>
</evidence>
<feature type="compositionally biased region" description="Low complexity" evidence="1">
    <location>
        <begin position="442"/>
        <end position="460"/>
    </location>
</feature>
<feature type="region of interest" description="Disordered" evidence="1">
    <location>
        <begin position="1"/>
        <end position="95"/>
    </location>
</feature>
<evidence type="ECO:0000259" key="2">
    <source>
        <dbReference type="SMART" id="SM00184"/>
    </source>
</evidence>
<dbReference type="SMART" id="SM00184">
    <property type="entry name" value="RING"/>
    <property type="match status" value="1"/>
</dbReference>
<feature type="compositionally biased region" description="Pro residues" evidence="1">
    <location>
        <begin position="470"/>
        <end position="479"/>
    </location>
</feature>
<feature type="compositionally biased region" description="Low complexity" evidence="1">
    <location>
        <begin position="613"/>
        <end position="665"/>
    </location>
</feature>
<organism evidence="3 4">
    <name type="scientific">Hohenbuehelia grisea</name>
    <dbReference type="NCBI Taxonomy" id="104357"/>
    <lineage>
        <taxon>Eukaryota</taxon>
        <taxon>Fungi</taxon>
        <taxon>Dikarya</taxon>
        <taxon>Basidiomycota</taxon>
        <taxon>Agaricomycotina</taxon>
        <taxon>Agaricomycetes</taxon>
        <taxon>Agaricomycetidae</taxon>
        <taxon>Agaricales</taxon>
        <taxon>Pleurotineae</taxon>
        <taxon>Pleurotaceae</taxon>
        <taxon>Hohenbuehelia</taxon>
    </lineage>
</organism>
<feature type="region of interest" description="Disordered" evidence="1">
    <location>
        <begin position="144"/>
        <end position="165"/>
    </location>
</feature>
<feature type="region of interest" description="Disordered" evidence="1">
    <location>
        <begin position="542"/>
        <end position="580"/>
    </location>
</feature>
<feature type="compositionally biased region" description="Basic and acidic residues" evidence="1">
    <location>
        <begin position="64"/>
        <end position="78"/>
    </location>
</feature>
<dbReference type="PANTHER" id="PTHR22996:SF0">
    <property type="entry name" value="RE60872P-RELATED"/>
    <property type="match status" value="1"/>
</dbReference>
<dbReference type="InterPro" id="IPR001841">
    <property type="entry name" value="Znf_RING"/>
</dbReference>
<feature type="region of interest" description="Disordered" evidence="1">
    <location>
        <begin position="252"/>
        <end position="295"/>
    </location>
</feature>
<dbReference type="InterPro" id="IPR013083">
    <property type="entry name" value="Znf_RING/FYVE/PHD"/>
</dbReference>
<feature type="compositionally biased region" description="Low complexity" evidence="1">
    <location>
        <begin position="326"/>
        <end position="350"/>
    </location>
</feature>
<evidence type="ECO:0000256" key="1">
    <source>
        <dbReference type="SAM" id="MobiDB-lite"/>
    </source>
</evidence>
<keyword evidence="4" id="KW-1185">Reference proteome</keyword>
<feature type="compositionally biased region" description="Gly residues" evidence="1">
    <location>
        <begin position="36"/>
        <end position="46"/>
    </location>
</feature>
<gene>
    <name evidence="3" type="ORF">HGRIS_011642</name>
</gene>
<dbReference type="PANTHER" id="PTHR22996">
    <property type="entry name" value="MAHOGUNIN"/>
    <property type="match status" value="1"/>
</dbReference>
<feature type="region of interest" description="Disordered" evidence="1">
    <location>
        <begin position="326"/>
        <end position="358"/>
    </location>
</feature>
<accession>A0ABR3JVR9</accession>
<feature type="region of interest" description="Disordered" evidence="1">
    <location>
        <begin position="442"/>
        <end position="481"/>
    </location>
</feature>
<evidence type="ECO:0000313" key="3">
    <source>
        <dbReference type="EMBL" id="KAL0959984.1"/>
    </source>
</evidence>
<dbReference type="EMBL" id="JASNQZ010000002">
    <property type="protein sequence ID" value="KAL0959984.1"/>
    <property type="molecule type" value="Genomic_DNA"/>
</dbReference>
<dbReference type="Gene3D" id="3.30.40.10">
    <property type="entry name" value="Zinc/RING finger domain, C3HC4 (zinc finger)"/>
    <property type="match status" value="1"/>
</dbReference>
<dbReference type="InterPro" id="IPR045194">
    <property type="entry name" value="MGRN1/RNF157-like"/>
</dbReference>
<feature type="region of interest" description="Disordered" evidence="1">
    <location>
        <begin position="602"/>
        <end position="678"/>
    </location>
</feature>